<protein>
    <submittedName>
        <fullName evidence="1">Uncharacterized protein</fullName>
    </submittedName>
</protein>
<dbReference type="KEGG" id="wch:wcw_0510"/>
<dbReference type="Proteomes" id="UP000001505">
    <property type="component" value="Chromosome"/>
</dbReference>
<keyword evidence="2" id="KW-1185">Reference proteome</keyword>
<proteinExistence type="predicted"/>
<gene>
    <name evidence="1" type="ordered locus">wcw_0510</name>
</gene>
<sequence>MIESWKKGSSIFAVIRFNNQFLKKKSLPFQENLLSL</sequence>
<reference evidence="1 2" key="1">
    <citation type="journal article" date="2010" name="PLoS ONE">
        <title>The Waddlia genome: a window into chlamydial biology.</title>
        <authorList>
            <person name="Bertelli C."/>
            <person name="Collyn F."/>
            <person name="Croxatto A."/>
            <person name="Ruckert C."/>
            <person name="Polkinghorne A."/>
            <person name="Kebbi-Beghdadi C."/>
            <person name="Goesmann A."/>
            <person name="Vaughan L."/>
            <person name="Greub G."/>
        </authorList>
    </citation>
    <scope>NUCLEOTIDE SEQUENCE [LARGE SCALE GENOMIC DNA]</scope>
    <source>
        <strain evidence="2">ATCC VR-1470 / WSU 86-1044</strain>
    </source>
</reference>
<dbReference type="EMBL" id="CP001928">
    <property type="protein sequence ID" value="ADI37880.1"/>
    <property type="molecule type" value="Genomic_DNA"/>
</dbReference>
<organism evidence="1 2">
    <name type="scientific">Waddlia chondrophila (strain ATCC VR-1470 / WSU 86-1044)</name>
    <dbReference type="NCBI Taxonomy" id="716544"/>
    <lineage>
        <taxon>Bacteria</taxon>
        <taxon>Pseudomonadati</taxon>
        <taxon>Chlamydiota</taxon>
        <taxon>Chlamydiia</taxon>
        <taxon>Parachlamydiales</taxon>
        <taxon>Waddliaceae</taxon>
        <taxon>Waddlia</taxon>
    </lineage>
</organism>
<accession>D6YUS0</accession>
<dbReference type="HOGENOM" id="CLU_3359192_0_0_0"/>
<name>D6YUS0_WADCW</name>
<evidence type="ECO:0000313" key="1">
    <source>
        <dbReference type="EMBL" id="ADI37880.1"/>
    </source>
</evidence>
<evidence type="ECO:0000313" key="2">
    <source>
        <dbReference type="Proteomes" id="UP000001505"/>
    </source>
</evidence>
<dbReference type="AlphaFoldDB" id="D6YUS0"/>